<dbReference type="GO" id="GO:0006207">
    <property type="term" value="P:'de novo' pyrimidine nucleobase biosynthetic process"/>
    <property type="evidence" value="ECO:0007669"/>
    <property type="project" value="InterPro"/>
</dbReference>
<evidence type="ECO:0000256" key="6">
    <source>
        <dbReference type="ARBA" id="ARBA00031623"/>
    </source>
</evidence>
<gene>
    <name evidence="8" type="primary">URA9</name>
    <name evidence="8" type="ORF">HK100_007630</name>
</gene>
<evidence type="ECO:0000256" key="1">
    <source>
        <dbReference type="ARBA" id="ARBA00001917"/>
    </source>
</evidence>
<keyword evidence="3" id="KW-0285">Flavoprotein</keyword>
<dbReference type="SUPFAM" id="SSF51395">
    <property type="entry name" value="FMN-linked oxidoreductases"/>
    <property type="match status" value="1"/>
</dbReference>
<evidence type="ECO:0000256" key="2">
    <source>
        <dbReference type="ARBA" id="ARBA00004725"/>
    </source>
</evidence>
<dbReference type="InterPro" id="IPR050074">
    <property type="entry name" value="DHO_dehydrogenase"/>
</dbReference>
<evidence type="ECO:0000259" key="7">
    <source>
        <dbReference type="Pfam" id="PF01180"/>
    </source>
</evidence>
<dbReference type="InterPro" id="IPR013785">
    <property type="entry name" value="Aldolase_TIM"/>
</dbReference>
<evidence type="ECO:0000256" key="4">
    <source>
        <dbReference type="ARBA" id="ARBA00022643"/>
    </source>
</evidence>
<dbReference type="GO" id="GO:0004152">
    <property type="term" value="F:dihydroorotate dehydrogenase activity"/>
    <property type="evidence" value="ECO:0007669"/>
    <property type="project" value="UniProtKB-ARBA"/>
</dbReference>
<dbReference type="PROSITE" id="PS00912">
    <property type="entry name" value="DHODEHASE_2"/>
    <property type="match status" value="1"/>
</dbReference>
<dbReference type="PANTHER" id="PTHR48109">
    <property type="entry name" value="DIHYDROOROTATE DEHYDROGENASE (QUINONE), MITOCHONDRIAL-RELATED"/>
    <property type="match status" value="1"/>
</dbReference>
<dbReference type="PANTHER" id="PTHR48109:SF4">
    <property type="entry name" value="DIHYDROOROTATE DEHYDROGENASE (QUINONE), MITOCHONDRIAL"/>
    <property type="match status" value="1"/>
</dbReference>
<dbReference type="Gene3D" id="3.20.20.70">
    <property type="entry name" value="Aldolase class I"/>
    <property type="match status" value="1"/>
</dbReference>
<proteinExistence type="predicted"/>
<keyword evidence="4" id="KW-0288">FMN</keyword>
<dbReference type="InterPro" id="IPR005720">
    <property type="entry name" value="Dihydroorotate_DH_cat"/>
</dbReference>
<evidence type="ECO:0000313" key="8">
    <source>
        <dbReference type="EMBL" id="KAJ3089870.1"/>
    </source>
</evidence>
<keyword evidence="5" id="KW-0560">Oxidoreductase</keyword>
<dbReference type="Proteomes" id="UP001211907">
    <property type="component" value="Unassembled WGS sequence"/>
</dbReference>
<sequence length="101" mass="10642">PQNVSQTGGLSGPPVFPLALQKVREFYALTNGKIPIIGCGGISNAEDALAFGKAGASLIQLYTALGYQGPSIVYDIKKGLVDTLEKEGKTWPDIVGADHRK</sequence>
<comment type="caution">
    <text evidence="8">The sequence shown here is derived from an EMBL/GenBank/DDBJ whole genome shotgun (WGS) entry which is preliminary data.</text>
</comment>
<organism evidence="8 9">
    <name type="scientific">Physocladia obscura</name>
    <dbReference type="NCBI Taxonomy" id="109957"/>
    <lineage>
        <taxon>Eukaryota</taxon>
        <taxon>Fungi</taxon>
        <taxon>Fungi incertae sedis</taxon>
        <taxon>Chytridiomycota</taxon>
        <taxon>Chytridiomycota incertae sedis</taxon>
        <taxon>Chytridiomycetes</taxon>
        <taxon>Chytridiales</taxon>
        <taxon>Chytriomycetaceae</taxon>
        <taxon>Physocladia</taxon>
    </lineage>
</organism>
<evidence type="ECO:0000313" key="9">
    <source>
        <dbReference type="Proteomes" id="UP001211907"/>
    </source>
</evidence>
<accession>A0AAD5XC09</accession>
<feature type="non-terminal residue" evidence="8">
    <location>
        <position position="1"/>
    </location>
</feature>
<reference evidence="8" key="1">
    <citation type="submission" date="2020-05" db="EMBL/GenBank/DDBJ databases">
        <title>Phylogenomic resolution of chytrid fungi.</title>
        <authorList>
            <person name="Stajich J.E."/>
            <person name="Amses K."/>
            <person name="Simmons R."/>
            <person name="Seto K."/>
            <person name="Myers J."/>
            <person name="Bonds A."/>
            <person name="Quandt C.A."/>
            <person name="Barry K."/>
            <person name="Liu P."/>
            <person name="Grigoriev I."/>
            <person name="Longcore J.E."/>
            <person name="James T.Y."/>
        </authorList>
    </citation>
    <scope>NUCLEOTIDE SEQUENCE</scope>
    <source>
        <strain evidence="8">JEL0513</strain>
    </source>
</reference>
<dbReference type="Pfam" id="PF01180">
    <property type="entry name" value="DHO_dh"/>
    <property type="match status" value="1"/>
</dbReference>
<protein>
    <recommendedName>
        <fullName evidence="6">Dihydroorotate oxidase</fullName>
    </recommendedName>
</protein>
<comment type="cofactor">
    <cofactor evidence="1">
        <name>FMN</name>
        <dbReference type="ChEBI" id="CHEBI:58210"/>
    </cofactor>
</comment>
<dbReference type="GO" id="GO:0009220">
    <property type="term" value="P:pyrimidine ribonucleotide biosynthetic process"/>
    <property type="evidence" value="ECO:0007669"/>
    <property type="project" value="TreeGrafter"/>
</dbReference>
<keyword evidence="9" id="KW-1185">Reference proteome</keyword>
<name>A0AAD5XC09_9FUNG</name>
<dbReference type="EMBL" id="JADGJH010003607">
    <property type="protein sequence ID" value="KAJ3089870.1"/>
    <property type="molecule type" value="Genomic_DNA"/>
</dbReference>
<feature type="domain" description="Dihydroorotate dehydrogenase catalytic" evidence="7">
    <location>
        <begin position="5"/>
        <end position="84"/>
    </location>
</feature>
<evidence type="ECO:0000256" key="5">
    <source>
        <dbReference type="ARBA" id="ARBA00023002"/>
    </source>
</evidence>
<dbReference type="InterPro" id="IPR001295">
    <property type="entry name" value="Dihydroorotate_DH_CS"/>
</dbReference>
<comment type="pathway">
    <text evidence="2">Pyrimidine metabolism; UMP biosynthesis via de novo pathway.</text>
</comment>
<evidence type="ECO:0000256" key="3">
    <source>
        <dbReference type="ARBA" id="ARBA00022630"/>
    </source>
</evidence>
<dbReference type="GO" id="GO:0005743">
    <property type="term" value="C:mitochondrial inner membrane"/>
    <property type="evidence" value="ECO:0007669"/>
    <property type="project" value="TreeGrafter"/>
</dbReference>
<dbReference type="AlphaFoldDB" id="A0AAD5XC09"/>